<dbReference type="EMBL" id="JAVBVO010000003">
    <property type="protein sequence ID" value="MDZ5759721.1"/>
    <property type="molecule type" value="Genomic_DNA"/>
</dbReference>
<feature type="region of interest" description="Disordered" evidence="3">
    <location>
        <begin position="27"/>
        <end position="60"/>
    </location>
</feature>
<dbReference type="GO" id="GO:0008270">
    <property type="term" value="F:zinc ion binding"/>
    <property type="evidence" value="ECO:0007669"/>
    <property type="project" value="InterPro"/>
</dbReference>
<evidence type="ECO:0000256" key="3">
    <source>
        <dbReference type="SAM" id="MobiDB-lite"/>
    </source>
</evidence>
<dbReference type="InterPro" id="IPR015304">
    <property type="entry name" value="ZinT_dom"/>
</dbReference>
<feature type="compositionally biased region" description="Polar residues" evidence="3">
    <location>
        <begin position="27"/>
        <end position="40"/>
    </location>
</feature>
<proteinExistence type="predicted"/>
<dbReference type="AlphaFoldDB" id="A0AAW9K4R3"/>
<reference evidence="6" key="1">
    <citation type="submission" date="2023-08" db="EMBL/GenBank/DDBJ databases">
        <title>Genomic characterization of piscicolin 126 produced by Carnobacterium maltaromaticum CM22 strain isolated from salmon (Salmo salar).</title>
        <authorList>
            <person name="Gonzalez-Gragera E."/>
            <person name="Garcia-Lopez J.D."/>
            <person name="Teso-Perez C."/>
            <person name="Gimenez-Hernandez I."/>
            <person name="Peralta-Sanchez J.M."/>
            <person name="Valdivia E."/>
            <person name="Montalban-Lopez M."/>
            <person name="Martin-Platero A.M."/>
            <person name="Banos A."/>
            <person name="Martinez-Bueno M."/>
        </authorList>
    </citation>
    <scope>NUCLEOTIDE SEQUENCE</scope>
    <source>
        <strain evidence="6">CM22</strain>
    </source>
</reference>
<accession>A0AAW9K4R3</accession>
<organism evidence="6 7">
    <name type="scientific">Carnobacterium maltaromaticum</name>
    <name type="common">Carnobacterium piscicola</name>
    <dbReference type="NCBI Taxonomy" id="2751"/>
    <lineage>
        <taxon>Bacteria</taxon>
        <taxon>Bacillati</taxon>
        <taxon>Bacillota</taxon>
        <taxon>Bacilli</taxon>
        <taxon>Lactobacillales</taxon>
        <taxon>Carnobacteriaceae</taxon>
        <taxon>Carnobacterium</taxon>
    </lineage>
</organism>
<dbReference type="RefSeq" id="WP_322809370.1">
    <property type="nucleotide sequence ID" value="NZ_JAVBVO010000003.1"/>
</dbReference>
<evidence type="ECO:0000259" key="5">
    <source>
        <dbReference type="Pfam" id="PF09223"/>
    </source>
</evidence>
<evidence type="ECO:0000313" key="6">
    <source>
        <dbReference type="EMBL" id="MDZ5759721.1"/>
    </source>
</evidence>
<feature type="compositionally biased region" description="Basic and acidic residues" evidence="3">
    <location>
        <begin position="41"/>
        <end position="50"/>
    </location>
</feature>
<dbReference type="Pfam" id="PF09223">
    <property type="entry name" value="ZinT"/>
    <property type="match status" value="1"/>
</dbReference>
<dbReference type="Gene3D" id="2.40.128.20">
    <property type="match status" value="1"/>
</dbReference>
<feature type="domain" description="ZinT" evidence="5">
    <location>
        <begin position="49"/>
        <end position="227"/>
    </location>
</feature>
<gene>
    <name evidence="6" type="ORF">RAK27_13745</name>
</gene>
<dbReference type="SUPFAM" id="SSF50814">
    <property type="entry name" value="Lipocalins"/>
    <property type="match status" value="1"/>
</dbReference>
<dbReference type="PROSITE" id="PS51257">
    <property type="entry name" value="PROKAR_LIPOPROTEIN"/>
    <property type="match status" value="1"/>
</dbReference>
<feature type="signal peptide" evidence="4">
    <location>
        <begin position="1"/>
        <end position="21"/>
    </location>
</feature>
<name>A0AAW9K4R3_CARML</name>
<evidence type="ECO:0000313" key="7">
    <source>
        <dbReference type="Proteomes" id="UP001290462"/>
    </source>
</evidence>
<keyword evidence="1 4" id="KW-0732">Signal</keyword>
<keyword evidence="2" id="KW-0862">Zinc</keyword>
<sequence length="227" mass="26447">MNKFILTTIFFSLVLFTTACSTNKTNEAPVASSQNQSNGSVKHEHSHEQTKASQGIFEDSEVKDRELSDWEGSWKSIYPYLVDGSLDEVFEKKAKDGDKTFEEYKEYYRKGYQTDINSIDINKGIISFHMNDKWETAEYNYDGYEILTYESGKKGVRYLFSSVENNSKAPKFIQFSDHIIEPQKSGHFHIYMGNESHKELLSEMTNWPTYFPESMSKKDIIHDMLYH</sequence>
<comment type="caution">
    <text evidence="6">The sequence shown here is derived from an EMBL/GenBank/DDBJ whole genome shotgun (WGS) entry which is preliminary data.</text>
</comment>
<evidence type="ECO:0000256" key="2">
    <source>
        <dbReference type="ARBA" id="ARBA00022833"/>
    </source>
</evidence>
<evidence type="ECO:0000256" key="1">
    <source>
        <dbReference type="ARBA" id="ARBA00022729"/>
    </source>
</evidence>
<dbReference type="Proteomes" id="UP001290462">
    <property type="component" value="Unassembled WGS sequence"/>
</dbReference>
<protein>
    <submittedName>
        <fullName evidence="6">Metal-binding protein ZinT</fullName>
    </submittedName>
</protein>
<evidence type="ECO:0000256" key="4">
    <source>
        <dbReference type="SAM" id="SignalP"/>
    </source>
</evidence>
<feature type="chain" id="PRO_5043645427" evidence="4">
    <location>
        <begin position="22"/>
        <end position="227"/>
    </location>
</feature>
<dbReference type="InterPro" id="IPR012674">
    <property type="entry name" value="Calycin"/>
</dbReference>